<proteinExistence type="predicted"/>
<dbReference type="EMBL" id="OX451736">
    <property type="protein sequence ID" value="CAI8590209.1"/>
    <property type="molecule type" value="Genomic_DNA"/>
</dbReference>
<evidence type="ECO:0000313" key="2">
    <source>
        <dbReference type="Proteomes" id="UP001157006"/>
    </source>
</evidence>
<accession>A0AAV0YYB0</accession>
<reference evidence="1 2" key="1">
    <citation type="submission" date="2023-01" db="EMBL/GenBank/DDBJ databases">
        <authorList>
            <person name="Kreplak J."/>
        </authorList>
    </citation>
    <scope>NUCLEOTIDE SEQUENCE [LARGE SCALE GENOMIC DNA]</scope>
</reference>
<dbReference type="AlphaFoldDB" id="A0AAV0YYB0"/>
<gene>
    <name evidence="1" type="ORF">VFH_I430760</name>
</gene>
<evidence type="ECO:0000313" key="1">
    <source>
        <dbReference type="EMBL" id="CAI8590209.1"/>
    </source>
</evidence>
<protein>
    <submittedName>
        <fullName evidence="1">Uncharacterized protein</fullName>
    </submittedName>
</protein>
<keyword evidence="2" id="KW-1185">Reference proteome</keyword>
<dbReference type="Proteomes" id="UP001157006">
    <property type="component" value="Chromosome 1L"/>
</dbReference>
<sequence length="198" mass="22017">MTKCFTNTSFSSLSRKHVATALCISFAVVCFSPALPSSSFSSPPPQRRDFATAIIFFESAFIFSHRHGFTLRLVSDPLSASTILVFNIHSIITSFSLHNGSVSDSTAPPWKQNAAAQLSNSNHQFANHHLLRFILFSTMLQWHFNNAGNEKTQRSCCVVVVAVLTKIEEESMKLLLRNSERTHSALKLTFYTSPSTQS</sequence>
<name>A0AAV0YYB0_VICFA</name>
<organism evidence="1 2">
    <name type="scientific">Vicia faba</name>
    <name type="common">Broad bean</name>
    <name type="synonym">Faba vulgaris</name>
    <dbReference type="NCBI Taxonomy" id="3906"/>
    <lineage>
        <taxon>Eukaryota</taxon>
        <taxon>Viridiplantae</taxon>
        <taxon>Streptophyta</taxon>
        <taxon>Embryophyta</taxon>
        <taxon>Tracheophyta</taxon>
        <taxon>Spermatophyta</taxon>
        <taxon>Magnoliopsida</taxon>
        <taxon>eudicotyledons</taxon>
        <taxon>Gunneridae</taxon>
        <taxon>Pentapetalae</taxon>
        <taxon>rosids</taxon>
        <taxon>fabids</taxon>
        <taxon>Fabales</taxon>
        <taxon>Fabaceae</taxon>
        <taxon>Papilionoideae</taxon>
        <taxon>50 kb inversion clade</taxon>
        <taxon>NPAAA clade</taxon>
        <taxon>Hologalegina</taxon>
        <taxon>IRL clade</taxon>
        <taxon>Fabeae</taxon>
        <taxon>Vicia</taxon>
    </lineage>
</organism>